<name>A0ABU1V6I5_9BURK</name>
<protein>
    <submittedName>
        <fullName evidence="1">Uncharacterized protein</fullName>
    </submittedName>
</protein>
<sequence>MSGFGLGMKLHTMTLHDTQEGTVGSYHPFCW</sequence>
<gene>
    <name evidence="1" type="ORF">J2X09_000795</name>
</gene>
<proteinExistence type="predicted"/>
<reference evidence="1 2" key="1">
    <citation type="submission" date="2023-07" db="EMBL/GenBank/DDBJ databases">
        <title>Sorghum-associated microbial communities from plants grown in Nebraska, USA.</title>
        <authorList>
            <person name="Schachtman D."/>
        </authorList>
    </citation>
    <scope>NUCLEOTIDE SEQUENCE [LARGE SCALE GENOMIC DNA]</scope>
    <source>
        <strain evidence="1 2">BE240</strain>
    </source>
</reference>
<evidence type="ECO:0000313" key="1">
    <source>
        <dbReference type="EMBL" id="MDR7093072.1"/>
    </source>
</evidence>
<evidence type="ECO:0000313" key="2">
    <source>
        <dbReference type="Proteomes" id="UP001265550"/>
    </source>
</evidence>
<dbReference type="EMBL" id="JAVDWE010000001">
    <property type="protein sequence ID" value="MDR7093072.1"/>
    <property type="molecule type" value="Genomic_DNA"/>
</dbReference>
<accession>A0ABU1V6I5</accession>
<dbReference type="Proteomes" id="UP001265550">
    <property type="component" value="Unassembled WGS sequence"/>
</dbReference>
<organism evidence="1 2">
    <name type="scientific">Hydrogenophaga laconesensis</name>
    <dbReference type="NCBI Taxonomy" id="1805971"/>
    <lineage>
        <taxon>Bacteria</taxon>
        <taxon>Pseudomonadati</taxon>
        <taxon>Pseudomonadota</taxon>
        <taxon>Betaproteobacteria</taxon>
        <taxon>Burkholderiales</taxon>
        <taxon>Comamonadaceae</taxon>
        <taxon>Hydrogenophaga</taxon>
    </lineage>
</organism>
<keyword evidence="2" id="KW-1185">Reference proteome</keyword>
<comment type="caution">
    <text evidence="1">The sequence shown here is derived from an EMBL/GenBank/DDBJ whole genome shotgun (WGS) entry which is preliminary data.</text>
</comment>